<evidence type="ECO:0000256" key="1">
    <source>
        <dbReference type="SAM" id="Phobius"/>
    </source>
</evidence>
<dbReference type="eggNOG" id="ENOG5032ZDI">
    <property type="taxonomic scope" value="Bacteria"/>
</dbReference>
<evidence type="ECO:0000313" key="3">
    <source>
        <dbReference type="Proteomes" id="UP000004594"/>
    </source>
</evidence>
<keyword evidence="1" id="KW-1133">Transmembrane helix</keyword>
<keyword evidence="1" id="KW-0812">Transmembrane</keyword>
<sequence length="89" mass="10222">MRSGKGRGIFYLLLFILLGALIGGVLGQLLSNVTFSGIMPYLTQTYEIFNFNDIYLNFAVLQIHFGVRFAPNMLSIIGIFIAWWIYYKF</sequence>
<dbReference type="EMBL" id="AENT01000012">
    <property type="protein sequence ID" value="EFR42988.1"/>
    <property type="molecule type" value="Genomic_DNA"/>
</dbReference>
<protein>
    <recommendedName>
        <fullName evidence="4">DUF4321 domain-containing protein</fullName>
    </recommendedName>
</protein>
<feature type="transmembrane region" description="Helical" evidence="1">
    <location>
        <begin position="69"/>
        <end position="87"/>
    </location>
</feature>
<feature type="transmembrane region" description="Helical" evidence="1">
    <location>
        <begin position="9"/>
        <end position="30"/>
    </location>
</feature>
<dbReference type="Pfam" id="PF14209">
    <property type="entry name" value="DUF4321"/>
    <property type="match status" value="1"/>
</dbReference>
<evidence type="ECO:0000313" key="2">
    <source>
        <dbReference type="EMBL" id="EFR42988.1"/>
    </source>
</evidence>
<dbReference type="RefSeq" id="WP_007554395.1">
    <property type="nucleotide sequence ID" value="NZ_AENT01000012.1"/>
</dbReference>
<accession>E4L8H2</accession>
<proteinExistence type="predicted"/>
<keyword evidence="1" id="KW-0472">Membrane</keyword>
<organism evidence="2 3">
    <name type="scientific">Dialister micraerophilus UPII 345-E</name>
    <dbReference type="NCBI Taxonomy" id="910314"/>
    <lineage>
        <taxon>Bacteria</taxon>
        <taxon>Bacillati</taxon>
        <taxon>Bacillota</taxon>
        <taxon>Negativicutes</taxon>
        <taxon>Veillonellales</taxon>
        <taxon>Veillonellaceae</taxon>
        <taxon>Dialister</taxon>
    </lineage>
</organism>
<dbReference type="Proteomes" id="UP000004594">
    <property type="component" value="Unassembled WGS sequence"/>
</dbReference>
<name>E4L8H2_9FIRM</name>
<dbReference type="AlphaFoldDB" id="E4L8H2"/>
<dbReference type="InterPro" id="IPR025470">
    <property type="entry name" value="DUF4321"/>
</dbReference>
<evidence type="ECO:0008006" key="4">
    <source>
        <dbReference type="Google" id="ProtNLM"/>
    </source>
</evidence>
<dbReference type="OrthoDB" id="1683201at2"/>
<comment type="caution">
    <text evidence="2">The sequence shown here is derived from an EMBL/GenBank/DDBJ whole genome shotgun (WGS) entry which is preliminary data.</text>
</comment>
<gene>
    <name evidence="2" type="ORF">HMPREF9220_1156</name>
</gene>
<reference evidence="2 3" key="1">
    <citation type="submission" date="2010-11" db="EMBL/GenBank/DDBJ databases">
        <authorList>
            <person name="Durkin A.S."/>
            <person name="Madupu R."/>
            <person name="Torralba M."/>
            <person name="Gillis M."/>
            <person name="Methe B."/>
            <person name="Sutton G."/>
            <person name="Nelson K.E."/>
        </authorList>
    </citation>
    <scope>NUCLEOTIDE SEQUENCE [LARGE SCALE GENOMIC DNA]</scope>
    <source>
        <strain evidence="2 3">UPII 345-E</strain>
    </source>
</reference>